<proteinExistence type="predicted"/>
<feature type="region of interest" description="Disordered" evidence="1">
    <location>
        <begin position="40"/>
        <end position="62"/>
    </location>
</feature>
<keyword evidence="3" id="KW-1185">Reference proteome</keyword>
<reference evidence="2 3" key="1">
    <citation type="submission" date="2014-04" db="EMBL/GenBank/DDBJ databases">
        <authorList>
            <consortium name="DOE Joint Genome Institute"/>
            <person name="Kuo A."/>
            <person name="Ruytinx J."/>
            <person name="Rineau F."/>
            <person name="Colpaert J."/>
            <person name="Kohler A."/>
            <person name="Nagy L.G."/>
            <person name="Floudas D."/>
            <person name="Copeland A."/>
            <person name="Barry K.W."/>
            <person name="Cichocki N."/>
            <person name="Veneault-Fourrey C."/>
            <person name="LaButti K."/>
            <person name="Lindquist E.A."/>
            <person name="Lipzen A."/>
            <person name="Lundell T."/>
            <person name="Morin E."/>
            <person name="Murat C."/>
            <person name="Sun H."/>
            <person name="Tunlid A."/>
            <person name="Henrissat B."/>
            <person name="Grigoriev I.V."/>
            <person name="Hibbett D.S."/>
            <person name="Martin F."/>
            <person name="Nordberg H.P."/>
            <person name="Cantor M.N."/>
            <person name="Hua S.X."/>
        </authorList>
    </citation>
    <scope>NUCLEOTIDE SEQUENCE [LARGE SCALE GENOMIC DNA]</scope>
    <source>
        <strain evidence="2 3">UH-Slu-Lm8-n1</strain>
    </source>
</reference>
<accession>A0A0D0B2H2</accession>
<sequence length="142" mass="15500">MMMAVQAAPIQMILTPMMVQPTRLTVCTGKRFTAQGIHASIDYSDEPDQSDDNSDGDSGASYDANFWTEEEYVEATKAIQKICKDSKNVSQFLRSGGIGYKLSISHQFESSSEVARCAVQPGDINDLKKIVSARSLNGCLPN</sequence>
<name>A0A0D0B2H2_9AGAM</name>
<dbReference type="EMBL" id="KN835140">
    <property type="protein sequence ID" value="KIK48211.1"/>
    <property type="molecule type" value="Genomic_DNA"/>
</dbReference>
<dbReference type="AlphaFoldDB" id="A0A0D0B2H2"/>
<dbReference type="Proteomes" id="UP000054485">
    <property type="component" value="Unassembled WGS sequence"/>
</dbReference>
<dbReference type="HOGENOM" id="CLU_1817094_0_0_1"/>
<gene>
    <name evidence="2" type="ORF">CY34DRAFT_735217</name>
</gene>
<protein>
    <submittedName>
        <fullName evidence="2">Uncharacterized protein</fullName>
    </submittedName>
</protein>
<evidence type="ECO:0000313" key="3">
    <source>
        <dbReference type="Proteomes" id="UP000054485"/>
    </source>
</evidence>
<feature type="compositionally biased region" description="Acidic residues" evidence="1">
    <location>
        <begin position="43"/>
        <end position="55"/>
    </location>
</feature>
<evidence type="ECO:0000313" key="2">
    <source>
        <dbReference type="EMBL" id="KIK48211.1"/>
    </source>
</evidence>
<evidence type="ECO:0000256" key="1">
    <source>
        <dbReference type="SAM" id="MobiDB-lite"/>
    </source>
</evidence>
<dbReference type="InParanoid" id="A0A0D0B2H2"/>
<reference evidence="3" key="2">
    <citation type="submission" date="2015-01" db="EMBL/GenBank/DDBJ databases">
        <title>Evolutionary Origins and Diversification of the Mycorrhizal Mutualists.</title>
        <authorList>
            <consortium name="DOE Joint Genome Institute"/>
            <consortium name="Mycorrhizal Genomics Consortium"/>
            <person name="Kohler A."/>
            <person name="Kuo A."/>
            <person name="Nagy L.G."/>
            <person name="Floudas D."/>
            <person name="Copeland A."/>
            <person name="Barry K.W."/>
            <person name="Cichocki N."/>
            <person name="Veneault-Fourrey C."/>
            <person name="LaButti K."/>
            <person name="Lindquist E.A."/>
            <person name="Lipzen A."/>
            <person name="Lundell T."/>
            <person name="Morin E."/>
            <person name="Murat C."/>
            <person name="Riley R."/>
            <person name="Ohm R."/>
            <person name="Sun H."/>
            <person name="Tunlid A."/>
            <person name="Henrissat B."/>
            <person name="Grigoriev I.V."/>
            <person name="Hibbett D.S."/>
            <person name="Martin F."/>
        </authorList>
    </citation>
    <scope>NUCLEOTIDE SEQUENCE [LARGE SCALE GENOMIC DNA]</scope>
    <source>
        <strain evidence="3">UH-Slu-Lm8-n1</strain>
    </source>
</reference>
<organism evidence="2 3">
    <name type="scientific">Suillus luteus UH-Slu-Lm8-n1</name>
    <dbReference type="NCBI Taxonomy" id="930992"/>
    <lineage>
        <taxon>Eukaryota</taxon>
        <taxon>Fungi</taxon>
        <taxon>Dikarya</taxon>
        <taxon>Basidiomycota</taxon>
        <taxon>Agaricomycotina</taxon>
        <taxon>Agaricomycetes</taxon>
        <taxon>Agaricomycetidae</taxon>
        <taxon>Boletales</taxon>
        <taxon>Suillineae</taxon>
        <taxon>Suillaceae</taxon>
        <taxon>Suillus</taxon>
    </lineage>
</organism>